<feature type="transmembrane region" description="Helical" evidence="1">
    <location>
        <begin position="88"/>
        <end position="108"/>
    </location>
</feature>
<sequence length="204" mass="22741">MGLNNCCFCIPLRAGVTAIAVCSSVLYIGILIWLLKERQVIYSLHDESAALAVFWSLVAVIGLYSVSALFGVIGGITQNRSMINIFRFLYWTVVILLLLSSSAIWIFMLIKQNSIIDECQQYLNDSTIITSSQQGLIQEDCHTATKQILIAGGIVVFVGNFIQIYFASIINAYATRLGQHGSFQHHQLHNLDDFPETSIKTNLY</sequence>
<organism evidence="2 3">
    <name type="scientific">Mucor velutinosus</name>
    <dbReference type="NCBI Taxonomy" id="708070"/>
    <lineage>
        <taxon>Eukaryota</taxon>
        <taxon>Fungi</taxon>
        <taxon>Fungi incertae sedis</taxon>
        <taxon>Mucoromycota</taxon>
        <taxon>Mucoromycotina</taxon>
        <taxon>Mucoromycetes</taxon>
        <taxon>Mucorales</taxon>
        <taxon>Mucorineae</taxon>
        <taxon>Mucoraceae</taxon>
        <taxon>Mucor</taxon>
    </lineage>
</organism>
<keyword evidence="1" id="KW-0812">Transmembrane</keyword>
<evidence type="ECO:0000313" key="2">
    <source>
        <dbReference type="EMBL" id="KAK4519991.1"/>
    </source>
</evidence>
<reference evidence="2 3" key="1">
    <citation type="submission" date="2022-11" db="EMBL/GenBank/DDBJ databases">
        <title>Mucor velutinosus strain NIH1002 WGS.</title>
        <authorList>
            <person name="Subramanian P."/>
            <person name="Mullikin J.C."/>
            <person name="Segre J.A."/>
            <person name="Zelazny A.M."/>
        </authorList>
    </citation>
    <scope>NUCLEOTIDE SEQUENCE [LARGE SCALE GENOMIC DNA]</scope>
    <source>
        <strain evidence="2 3">NIH1002</strain>
    </source>
</reference>
<keyword evidence="1" id="KW-0472">Membrane</keyword>
<keyword evidence="1" id="KW-1133">Transmembrane helix</keyword>
<proteinExistence type="predicted"/>
<feature type="transmembrane region" description="Helical" evidence="1">
    <location>
        <begin position="12"/>
        <end position="34"/>
    </location>
</feature>
<dbReference type="RefSeq" id="XP_064686657.1">
    <property type="nucleotide sequence ID" value="XM_064829455.1"/>
</dbReference>
<gene>
    <name evidence="2" type="ORF">ATC70_010235</name>
</gene>
<keyword evidence="3" id="KW-1185">Reference proteome</keyword>
<dbReference type="Proteomes" id="UP001304243">
    <property type="component" value="Unassembled WGS sequence"/>
</dbReference>
<comment type="caution">
    <text evidence="2">The sequence shown here is derived from an EMBL/GenBank/DDBJ whole genome shotgun (WGS) entry which is preliminary data.</text>
</comment>
<feature type="transmembrane region" description="Helical" evidence="1">
    <location>
        <begin position="148"/>
        <end position="174"/>
    </location>
</feature>
<accession>A0AAN7DMD5</accession>
<evidence type="ECO:0000313" key="3">
    <source>
        <dbReference type="Proteomes" id="UP001304243"/>
    </source>
</evidence>
<dbReference type="EMBL" id="JASEJX010000012">
    <property type="protein sequence ID" value="KAK4519991.1"/>
    <property type="molecule type" value="Genomic_DNA"/>
</dbReference>
<protein>
    <submittedName>
        <fullName evidence="2">Uncharacterized protein</fullName>
    </submittedName>
</protein>
<name>A0AAN7DMD5_9FUNG</name>
<dbReference type="GeneID" id="89953921"/>
<evidence type="ECO:0000256" key="1">
    <source>
        <dbReference type="SAM" id="Phobius"/>
    </source>
</evidence>
<feature type="transmembrane region" description="Helical" evidence="1">
    <location>
        <begin position="54"/>
        <end position="76"/>
    </location>
</feature>
<dbReference type="AlphaFoldDB" id="A0AAN7DMD5"/>